<dbReference type="EMBL" id="AWWV01009315">
    <property type="protein sequence ID" value="OMO87078.1"/>
    <property type="molecule type" value="Genomic_DNA"/>
</dbReference>
<gene>
    <name evidence="1" type="ORF">CCACVL1_09271</name>
</gene>
<proteinExistence type="predicted"/>
<protein>
    <submittedName>
        <fullName evidence="1">Uncharacterized protein</fullName>
    </submittedName>
</protein>
<evidence type="ECO:0000313" key="1">
    <source>
        <dbReference type="EMBL" id="OMO87078.1"/>
    </source>
</evidence>
<keyword evidence="2" id="KW-1185">Reference proteome</keyword>
<dbReference type="AlphaFoldDB" id="A0A1R3IWW1"/>
<feature type="non-terminal residue" evidence="1">
    <location>
        <position position="1"/>
    </location>
</feature>
<name>A0A1R3IWW1_COCAP</name>
<dbReference type="Proteomes" id="UP000188268">
    <property type="component" value="Unassembled WGS sequence"/>
</dbReference>
<reference evidence="1 2" key="1">
    <citation type="submission" date="2013-09" db="EMBL/GenBank/DDBJ databases">
        <title>Corchorus capsularis genome sequencing.</title>
        <authorList>
            <person name="Alam M."/>
            <person name="Haque M.S."/>
            <person name="Islam M.S."/>
            <person name="Emdad E.M."/>
            <person name="Islam M.M."/>
            <person name="Ahmed B."/>
            <person name="Halim A."/>
            <person name="Hossen Q.M.M."/>
            <person name="Hossain M.Z."/>
            <person name="Ahmed R."/>
            <person name="Khan M.M."/>
            <person name="Islam R."/>
            <person name="Rashid M.M."/>
            <person name="Khan S.A."/>
            <person name="Rahman M.S."/>
            <person name="Alam M."/>
        </authorList>
    </citation>
    <scope>NUCLEOTIDE SEQUENCE [LARGE SCALE GENOMIC DNA]</scope>
    <source>
        <strain evidence="2">cv. CVL-1</strain>
        <tissue evidence="1">Whole seedling</tissue>
    </source>
</reference>
<evidence type="ECO:0000313" key="2">
    <source>
        <dbReference type="Proteomes" id="UP000188268"/>
    </source>
</evidence>
<accession>A0A1R3IWW1</accession>
<organism evidence="1 2">
    <name type="scientific">Corchorus capsularis</name>
    <name type="common">Jute</name>
    <dbReference type="NCBI Taxonomy" id="210143"/>
    <lineage>
        <taxon>Eukaryota</taxon>
        <taxon>Viridiplantae</taxon>
        <taxon>Streptophyta</taxon>
        <taxon>Embryophyta</taxon>
        <taxon>Tracheophyta</taxon>
        <taxon>Spermatophyta</taxon>
        <taxon>Magnoliopsida</taxon>
        <taxon>eudicotyledons</taxon>
        <taxon>Gunneridae</taxon>
        <taxon>Pentapetalae</taxon>
        <taxon>rosids</taxon>
        <taxon>malvids</taxon>
        <taxon>Malvales</taxon>
        <taxon>Malvaceae</taxon>
        <taxon>Grewioideae</taxon>
        <taxon>Apeibeae</taxon>
        <taxon>Corchorus</taxon>
    </lineage>
</organism>
<feature type="non-terminal residue" evidence="1">
    <location>
        <position position="41"/>
    </location>
</feature>
<dbReference type="Gramene" id="OMO87078">
    <property type="protein sequence ID" value="OMO87078"/>
    <property type="gene ID" value="CCACVL1_09271"/>
</dbReference>
<comment type="caution">
    <text evidence="1">The sequence shown here is derived from an EMBL/GenBank/DDBJ whole genome shotgun (WGS) entry which is preliminary data.</text>
</comment>
<sequence>AVFQHIHRTGQKHEKQMVAIRFKISATGVNHLSRREGQQSQ</sequence>